<evidence type="ECO:0000313" key="2">
    <source>
        <dbReference type="EMBL" id="XDU70710.1"/>
    </source>
</evidence>
<dbReference type="Gene3D" id="1.10.10.10">
    <property type="entry name" value="Winged helix-like DNA-binding domain superfamily/Winged helix DNA-binding domain"/>
    <property type="match status" value="1"/>
</dbReference>
<gene>
    <name evidence="2" type="ORF">AB3G37_14095</name>
</gene>
<evidence type="ECO:0000259" key="1">
    <source>
        <dbReference type="PROSITE" id="PS50995"/>
    </source>
</evidence>
<name>A0AB39VJY2_9GAMM</name>
<dbReference type="SMART" id="SM00347">
    <property type="entry name" value="HTH_MARR"/>
    <property type="match status" value="1"/>
</dbReference>
<dbReference type="Pfam" id="PF12802">
    <property type="entry name" value="MarR_2"/>
    <property type="match status" value="1"/>
</dbReference>
<accession>A0AB39VJY2</accession>
<reference evidence="2" key="1">
    <citation type="submission" date="2024-07" db="EMBL/GenBank/DDBJ databases">
        <authorList>
            <person name="Biller S.J."/>
        </authorList>
    </citation>
    <scope>NUCLEOTIDE SEQUENCE</scope>
    <source>
        <strain evidence="2">WC2420</strain>
    </source>
</reference>
<dbReference type="InterPro" id="IPR036388">
    <property type="entry name" value="WH-like_DNA-bd_sf"/>
</dbReference>
<organism evidence="2">
    <name type="scientific">Rouxiella sp. WC2420</name>
    <dbReference type="NCBI Taxonomy" id="3234145"/>
    <lineage>
        <taxon>Bacteria</taxon>
        <taxon>Pseudomonadati</taxon>
        <taxon>Pseudomonadota</taxon>
        <taxon>Gammaproteobacteria</taxon>
        <taxon>Enterobacterales</taxon>
        <taxon>Yersiniaceae</taxon>
        <taxon>Rouxiella</taxon>
    </lineage>
</organism>
<proteinExistence type="predicted"/>
<dbReference type="PANTHER" id="PTHR33164:SF43">
    <property type="entry name" value="HTH-TYPE TRANSCRIPTIONAL REPRESSOR YETL"/>
    <property type="match status" value="1"/>
</dbReference>
<dbReference type="InterPro" id="IPR039422">
    <property type="entry name" value="MarR/SlyA-like"/>
</dbReference>
<dbReference type="PROSITE" id="PS50995">
    <property type="entry name" value="HTH_MARR_2"/>
    <property type="match status" value="1"/>
</dbReference>
<dbReference type="InterPro" id="IPR036390">
    <property type="entry name" value="WH_DNA-bd_sf"/>
</dbReference>
<dbReference type="GO" id="GO:0006950">
    <property type="term" value="P:response to stress"/>
    <property type="evidence" value="ECO:0007669"/>
    <property type="project" value="TreeGrafter"/>
</dbReference>
<dbReference type="PANTHER" id="PTHR33164">
    <property type="entry name" value="TRANSCRIPTIONAL REGULATOR, MARR FAMILY"/>
    <property type="match status" value="1"/>
</dbReference>
<dbReference type="GO" id="GO:0003700">
    <property type="term" value="F:DNA-binding transcription factor activity"/>
    <property type="evidence" value="ECO:0007669"/>
    <property type="project" value="InterPro"/>
</dbReference>
<protein>
    <submittedName>
        <fullName evidence="2">MarR family winged helix-turn-helix transcriptional regulator</fullName>
    </submittedName>
</protein>
<dbReference type="RefSeq" id="WP_369788183.1">
    <property type="nucleotide sequence ID" value="NZ_CP165628.1"/>
</dbReference>
<dbReference type="EMBL" id="CP165628">
    <property type="protein sequence ID" value="XDU70710.1"/>
    <property type="molecule type" value="Genomic_DNA"/>
</dbReference>
<dbReference type="SUPFAM" id="SSF46785">
    <property type="entry name" value="Winged helix' DNA-binding domain"/>
    <property type="match status" value="1"/>
</dbReference>
<dbReference type="InterPro" id="IPR000835">
    <property type="entry name" value="HTH_MarR-typ"/>
</dbReference>
<sequence length="147" mass="16186">MSTTDAPLLLAKRFGYALKRCQHVLRLRMDEVLRPLSLTTPQYAVLSAIEAEPGISNARLARTAFVTPQTMQGILANLERNGIITRLPDPLHGRILRSELTVHGQETLLKAHRGFSRVEEMMFTSIGAENVASLTETLSNCADDLSG</sequence>
<dbReference type="AlphaFoldDB" id="A0AB39VJY2"/>
<feature type="domain" description="HTH marR-type" evidence="1">
    <location>
        <begin position="11"/>
        <end position="143"/>
    </location>
</feature>